<protein>
    <submittedName>
        <fullName evidence="3">Uncharacterized protein</fullName>
    </submittedName>
</protein>
<feature type="compositionally biased region" description="Low complexity" evidence="1">
    <location>
        <begin position="517"/>
        <end position="528"/>
    </location>
</feature>
<feature type="compositionally biased region" description="Basic and acidic residues" evidence="1">
    <location>
        <begin position="472"/>
        <end position="481"/>
    </location>
</feature>
<evidence type="ECO:0000313" key="2">
    <source>
        <dbReference type="EMBL" id="CAD6959386.1"/>
    </source>
</evidence>
<organism evidence="3 4">
    <name type="scientific">Tilletia caries</name>
    <name type="common">wheat bunt fungus</name>
    <dbReference type="NCBI Taxonomy" id="13290"/>
    <lineage>
        <taxon>Eukaryota</taxon>
        <taxon>Fungi</taxon>
        <taxon>Dikarya</taxon>
        <taxon>Basidiomycota</taxon>
        <taxon>Ustilaginomycotina</taxon>
        <taxon>Exobasidiomycetes</taxon>
        <taxon>Tilletiales</taxon>
        <taxon>Tilletiaceae</taxon>
        <taxon>Tilletia</taxon>
    </lineage>
</organism>
<feature type="compositionally biased region" description="Basic and acidic residues" evidence="1">
    <location>
        <begin position="397"/>
        <end position="422"/>
    </location>
</feature>
<name>A0A8T8TKI0_9BASI</name>
<feature type="compositionally biased region" description="Polar residues" evidence="1">
    <location>
        <begin position="241"/>
        <end position="254"/>
    </location>
</feature>
<feature type="region of interest" description="Disordered" evidence="1">
    <location>
        <begin position="369"/>
        <end position="553"/>
    </location>
</feature>
<evidence type="ECO:0000256" key="1">
    <source>
        <dbReference type="SAM" id="MobiDB-lite"/>
    </source>
</evidence>
<sequence length="553" mass="58265">MSADGGGPSSGDGNTTPAYAKSALYSAIYGTSNANALNSSSGDPTAADAGRPGAGDGNTASASGSSATTAAAGGSAPAWSAALRFAPRARASGSSGSTSSASLARSRSIPTSLAIRSSLPTAATALPTSYSTSAVSLAPNATAAAAKPAPAFQPARNLLGMDDDEETETIGQGRPDSSFNAAMPRSRPGSGSLVSTIKMPRPNAPAAKPMARPGMESTSVSLNAAIPPPVSSVHGRPAAQRQPNSVNVTSSAVQSVGGPKPNQHILRRPRPPPSFSPPPMTLTDQEVGEDKELARLAAERRGDFPSGLARGYGDEGEEEEDASGSNNNKRKRKNKRRKQDGPILNMDADYEPRMPNDYAAFRALLRERRQAERDHAPQRAGGEEEWLSDDDDDGVDGGDRREDQRRDYYDEEERRRDEEQRRKMMRFAPPSSYVNPRTASASGSHKDTGPASTVPARSLPPAVSLPVSARPPYERSTDPRSWRLPAAQRHSESSSTQPGLEAVEAQENPPFFPVPHPAALAAAAASRSRPPPPAAPPRDYSRHAFQRGEYYEG</sequence>
<feature type="region of interest" description="Disordered" evidence="1">
    <location>
        <begin position="140"/>
        <end position="355"/>
    </location>
</feature>
<dbReference type="Proteomes" id="UP000836402">
    <property type="component" value="Unassembled WGS sequence"/>
</dbReference>
<feature type="compositionally biased region" description="Acidic residues" evidence="1">
    <location>
        <begin position="383"/>
        <end position="396"/>
    </location>
</feature>
<gene>
    <name evidence="3" type="ORF">A4X03_0g3457</name>
    <name evidence="2" type="ORF">JKIAZH3_G1323</name>
</gene>
<evidence type="ECO:0000313" key="4">
    <source>
        <dbReference type="Proteomes" id="UP000077671"/>
    </source>
</evidence>
<accession>A0A8T8TKI0</accession>
<reference evidence="3" key="1">
    <citation type="submission" date="2016-04" db="EMBL/GenBank/DDBJ databases">
        <authorList>
            <person name="Nguyen H.D."/>
            <person name="Kesanakurti P."/>
            <person name="Cullis J."/>
            <person name="Levesque C.A."/>
            <person name="Hambleton S."/>
        </authorList>
    </citation>
    <scope>NUCLEOTIDE SEQUENCE</scope>
    <source>
        <strain evidence="3">DAOMC 238032</strain>
    </source>
</reference>
<feature type="compositionally biased region" description="Polar residues" evidence="1">
    <location>
        <begin position="432"/>
        <end position="443"/>
    </location>
</feature>
<evidence type="ECO:0000313" key="3">
    <source>
        <dbReference type="EMBL" id="KAE8261208.1"/>
    </source>
</evidence>
<feature type="compositionally biased region" description="Pro residues" evidence="1">
    <location>
        <begin position="271"/>
        <end position="280"/>
    </location>
</feature>
<evidence type="ECO:0000313" key="5">
    <source>
        <dbReference type="Proteomes" id="UP000836402"/>
    </source>
</evidence>
<feature type="region of interest" description="Disordered" evidence="1">
    <location>
        <begin position="88"/>
        <end position="107"/>
    </location>
</feature>
<feature type="compositionally biased region" description="Low complexity" evidence="1">
    <location>
        <begin position="42"/>
        <end position="73"/>
    </location>
</feature>
<feature type="compositionally biased region" description="Low complexity" evidence="1">
    <location>
        <begin position="140"/>
        <end position="155"/>
    </location>
</feature>
<comment type="caution">
    <text evidence="3">The sequence shown here is derived from an EMBL/GenBank/DDBJ whole genome shotgun (WGS) entry which is preliminary data.</text>
</comment>
<proteinExistence type="predicted"/>
<feature type="compositionally biased region" description="Basic and acidic residues" evidence="1">
    <location>
        <begin position="288"/>
        <end position="303"/>
    </location>
</feature>
<reference evidence="2" key="3">
    <citation type="submission" date="2020-10" db="EMBL/GenBank/DDBJ databases">
        <authorList>
            <person name="Sedaghatjoo S."/>
        </authorList>
    </citation>
    <scope>NUCLEOTIDE SEQUENCE</scope>
    <source>
        <strain evidence="2">AZH3</strain>
    </source>
</reference>
<dbReference type="AlphaFoldDB" id="A0A8T8TKI0"/>
<feature type="compositionally biased region" description="Basic residues" evidence="1">
    <location>
        <begin position="328"/>
        <end position="338"/>
    </location>
</feature>
<dbReference type="EMBL" id="CAJHJG010006766">
    <property type="protein sequence ID" value="CAD6959386.1"/>
    <property type="molecule type" value="Genomic_DNA"/>
</dbReference>
<dbReference type="EMBL" id="LWDD02000399">
    <property type="protein sequence ID" value="KAE8261208.1"/>
    <property type="molecule type" value="Genomic_DNA"/>
</dbReference>
<feature type="region of interest" description="Disordered" evidence="1">
    <location>
        <begin position="36"/>
        <end position="73"/>
    </location>
</feature>
<dbReference type="Proteomes" id="UP000077671">
    <property type="component" value="Unassembled WGS sequence"/>
</dbReference>
<reference evidence="3" key="2">
    <citation type="journal article" date="2019" name="IMA Fungus">
        <title>Genome sequencing and comparison of five Tilletia species to identify candidate genes for the detection of regulated species infecting wheat.</title>
        <authorList>
            <person name="Nguyen H.D.T."/>
            <person name="Sultana T."/>
            <person name="Kesanakurti P."/>
            <person name="Hambleton S."/>
        </authorList>
    </citation>
    <scope>NUCLEOTIDE SEQUENCE</scope>
    <source>
        <strain evidence="3">DAOMC 238032</strain>
    </source>
</reference>
<keyword evidence="5" id="KW-1185">Reference proteome</keyword>